<evidence type="ECO:0000256" key="1">
    <source>
        <dbReference type="SAM" id="Phobius"/>
    </source>
</evidence>
<protein>
    <submittedName>
        <fullName evidence="2">Uncharacterized protein</fullName>
    </submittedName>
</protein>
<name>A0A0P8DW75_9EURY</name>
<comment type="caution">
    <text evidence="2">The sequence shown here is derived from an EMBL/GenBank/DDBJ whole genome shotgun (WGS) entry which is preliminary data.</text>
</comment>
<keyword evidence="1" id="KW-0472">Membrane</keyword>
<organism evidence="2 3">
    <name type="scientific">Candidatus Methanoperedens nitratireducens</name>
    <dbReference type="NCBI Taxonomy" id="1392998"/>
    <lineage>
        <taxon>Archaea</taxon>
        <taxon>Methanobacteriati</taxon>
        <taxon>Methanobacteriota</taxon>
        <taxon>Stenosarchaea group</taxon>
        <taxon>Methanomicrobia</taxon>
        <taxon>Methanosarcinales</taxon>
        <taxon>ANME-2 cluster</taxon>
        <taxon>Candidatus Methanoperedentaceae</taxon>
        <taxon>Candidatus Methanoperedens</taxon>
    </lineage>
</organism>
<feature type="transmembrane region" description="Helical" evidence="1">
    <location>
        <begin position="53"/>
        <end position="71"/>
    </location>
</feature>
<keyword evidence="1" id="KW-0812">Transmembrane</keyword>
<reference evidence="2 3" key="1">
    <citation type="submission" date="2015-09" db="EMBL/GenBank/DDBJ databases">
        <title>A metagenomics-based metabolic model of nitrate-dependent anaerobic oxidation of methane by Methanoperedens-like archaea.</title>
        <authorList>
            <person name="Arshad A."/>
            <person name="Speth D.R."/>
            <person name="De Graaf R.M."/>
            <person name="Op Den Camp H.J."/>
            <person name="Jetten M.S."/>
            <person name="Welte C.U."/>
        </authorList>
    </citation>
    <scope>NUCLEOTIDE SEQUENCE [LARGE SCALE GENOMIC DNA]</scope>
</reference>
<evidence type="ECO:0000313" key="3">
    <source>
        <dbReference type="Proteomes" id="UP000050360"/>
    </source>
</evidence>
<dbReference type="EMBL" id="LKCM01000295">
    <property type="protein sequence ID" value="KPQ41828.1"/>
    <property type="molecule type" value="Genomic_DNA"/>
</dbReference>
<dbReference type="Proteomes" id="UP000050360">
    <property type="component" value="Unassembled WGS sequence"/>
</dbReference>
<gene>
    <name evidence="2" type="ORF">MPEBLZ_03614</name>
</gene>
<dbReference type="AlphaFoldDB" id="A0A0P8DW75"/>
<proteinExistence type="predicted"/>
<accession>A0A0P8DW75</accession>
<keyword evidence="1" id="KW-1133">Transmembrane helix</keyword>
<sequence>MDFYRDAAMRWLFDRNVLENESIQELPERSSPEPTLTAVPQITESITATTPRAPGFGATLAIGILYTIYLFKRRYN</sequence>
<evidence type="ECO:0000313" key="2">
    <source>
        <dbReference type="EMBL" id="KPQ41828.1"/>
    </source>
</evidence>